<reference evidence="2" key="1">
    <citation type="submission" date="2020-03" db="EMBL/GenBank/DDBJ databases">
        <authorList>
            <person name="Weist P."/>
        </authorList>
    </citation>
    <scope>NUCLEOTIDE SEQUENCE</scope>
</reference>
<feature type="compositionally biased region" description="Basic and acidic residues" evidence="1">
    <location>
        <begin position="36"/>
        <end position="49"/>
    </location>
</feature>
<evidence type="ECO:0000313" key="2">
    <source>
        <dbReference type="EMBL" id="CAB1421160.1"/>
    </source>
</evidence>
<keyword evidence="3" id="KW-1185">Reference proteome</keyword>
<dbReference type="Proteomes" id="UP001153269">
    <property type="component" value="Unassembled WGS sequence"/>
</dbReference>
<gene>
    <name evidence="2" type="ORF">PLEPLA_LOCUS9042</name>
</gene>
<name>A0A9N7TXZ7_PLEPL</name>
<comment type="caution">
    <text evidence="2">The sequence shown here is derived from an EMBL/GenBank/DDBJ whole genome shotgun (WGS) entry which is preliminary data.</text>
</comment>
<dbReference type="EMBL" id="CADEAL010000507">
    <property type="protein sequence ID" value="CAB1421160.1"/>
    <property type="molecule type" value="Genomic_DNA"/>
</dbReference>
<evidence type="ECO:0000313" key="3">
    <source>
        <dbReference type="Proteomes" id="UP001153269"/>
    </source>
</evidence>
<feature type="compositionally biased region" description="Basic and acidic residues" evidence="1">
    <location>
        <begin position="81"/>
        <end position="91"/>
    </location>
</feature>
<sequence length="138" mass="15417">MYNVNREAQTESFHSHSKAPGQAPPPLTHTLTHGQRSRDERGEAVNEGRARRHARAPLAEPECTQPHRRESQAECTGSTERATESNARLDVHGASAPRMQGRIPAVREAGYALDASWYLQAVNHSSNRGRRTEDRKKD</sequence>
<protein>
    <submittedName>
        <fullName evidence="2">Uncharacterized protein</fullName>
    </submittedName>
</protein>
<feature type="region of interest" description="Disordered" evidence="1">
    <location>
        <begin position="1"/>
        <end position="96"/>
    </location>
</feature>
<dbReference type="AlphaFoldDB" id="A0A9N7TXZ7"/>
<proteinExistence type="predicted"/>
<evidence type="ECO:0000256" key="1">
    <source>
        <dbReference type="SAM" id="MobiDB-lite"/>
    </source>
</evidence>
<organism evidence="2 3">
    <name type="scientific">Pleuronectes platessa</name>
    <name type="common">European plaice</name>
    <dbReference type="NCBI Taxonomy" id="8262"/>
    <lineage>
        <taxon>Eukaryota</taxon>
        <taxon>Metazoa</taxon>
        <taxon>Chordata</taxon>
        <taxon>Craniata</taxon>
        <taxon>Vertebrata</taxon>
        <taxon>Euteleostomi</taxon>
        <taxon>Actinopterygii</taxon>
        <taxon>Neopterygii</taxon>
        <taxon>Teleostei</taxon>
        <taxon>Neoteleostei</taxon>
        <taxon>Acanthomorphata</taxon>
        <taxon>Carangaria</taxon>
        <taxon>Pleuronectiformes</taxon>
        <taxon>Pleuronectoidei</taxon>
        <taxon>Pleuronectidae</taxon>
        <taxon>Pleuronectes</taxon>
    </lineage>
</organism>
<feature type="compositionally biased region" description="Polar residues" evidence="1">
    <location>
        <begin position="1"/>
        <end position="12"/>
    </location>
</feature>
<accession>A0A9N7TXZ7</accession>